<reference evidence="1 2" key="1">
    <citation type="journal article" date="2022" name="Plant J.">
        <title>Chromosome-level genome of Camellia lanceoleosa provides a valuable resource for understanding genome evolution and self-incompatibility.</title>
        <authorList>
            <person name="Gong W."/>
            <person name="Xiao S."/>
            <person name="Wang L."/>
            <person name="Liao Z."/>
            <person name="Chang Y."/>
            <person name="Mo W."/>
            <person name="Hu G."/>
            <person name="Li W."/>
            <person name="Zhao G."/>
            <person name="Zhu H."/>
            <person name="Hu X."/>
            <person name="Ji K."/>
            <person name="Xiang X."/>
            <person name="Song Q."/>
            <person name="Yuan D."/>
            <person name="Jin S."/>
            <person name="Zhang L."/>
        </authorList>
    </citation>
    <scope>NUCLEOTIDE SEQUENCE [LARGE SCALE GENOMIC DNA]</scope>
    <source>
        <strain evidence="1">SQ_2022a</strain>
    </source>
</reference>
<comment type="caution">
    <text evidence="1">The sequence shown here is derived from an EMBL/GenBank/DDBJ whole genome shotgun (WGS) entry which is preliminary data.</text>
</comment>
<proteinExistence type="predicted"/>
<protein>
    <submittedName>
        <fullName evidence="1">Salutaridine reductase</fullName>
    </submittedName>
</protein>
<gene>
    <name evidence="1" type="ORF">LOK49_LG01G00767</name>
</gene>
<evidence type="ECO:0000313" key="1">
    <source>
        <dbReference type="EMBL" id="KAI8029050.1"/>
    </source>
</evidence>
<name>A0ACC0ITT7_9ERIC</name>
<sequence length="103" mass="11483">MVILTTRDEKRGTEAVDNLKTCGLSDVVFHQLDVTDYASIASLVDYIKNKFRKLDIFVNNAGVTGVIMDAESFTSLNLKTRKASEKAEMAKKVMTQTYEITEG</sequence>
<accession>A0ACC0ITT7</accession>
<dbReference type="EMBL" id="CM045758">
    <property type="protein sequence ID" value="KAI8029050.1"/>
    <property type="molecule type" value="Genomic_DNA"/>
</dbReference>
<evidence type="ECO:0000313" key="2">
    <source>
        <dbReference type="Proteomes" id="UP001060215"/>
    </source>
</evidence>
<dbReference type="Proteomes" id="UP001060215">
    <property type="component" value="Chromosome 1"/>
</dbReference>
<keyword evidence="2" id="KW-1185">Reference proteome</keyword>
<organism evidence="1 2">
    <name type="scientific">Camellia lanceoleosa</name>
    <dbReference type="NCBI Taxonomy" id="1840588"/>
    <lineage>
        <taxon>Eukaryota</taxon>
        <taxon>Viridiplantae</taxon>
        <taxon>Streptophyta</taxon>
        <taxon>Embryophyta</taxon>
        <taxon>Tracheophyta</taxon>
        <taxon>Spermatophyta</taxon>
        <taxon>Magnoliopsida</taxon>
        <taxon>eudicotyledons</taxon>
        <taxon>Gunneridae</taxon>
        <taxon>Pentapetalae</taxon>
        <taxon>asterids</taxon>
        <taxon>Ericales</taxon>
        <taxon>Theaceae</taxon>
        <taxon>Camellia</taxon>
    </lineage>
</organism>